<protein>
    <submittedName>
        <fullName evidence="1">Uncharacterized protein</fullName>
    </submittedName>
</protein>
<sequence length="100" mass="11273">MCHNSDRAPLVNALNPYRFLLPADHERFIAFSQVVQPTCRLCYMGKCSARKTAWQVALLLKSADKYMRVVSSKLGAVHDSSACCRFVRPSCFFESAAARR</sequence>
<organism evidence="1">
    <name type="scientific">Photinus pyralis</name>
    <name type="common">Common eastern firefly</name>
    <name type="synonym">Lampyris pyralis</name>
    <dbReference type="NCBI Taxonomy" id="7054"/>
    <lineage>
        <taxon>Eukaryota</taxon>
        <taxon>Metazoa</taxon>
        <taxon>Ecdysozoa</taxon>
        <taxon>Arthropoda</taxon>
        <taxon>Hexapoda</taxon>
        <taxon>Insecta</taxon>
        <taxon>Pterygota</taxon>
        <taxon>Neoptera</taxon>
        <taxon>Endopterygota</taxon>
        <taxon>Coleoptera</taxon>
        <taxon>Polyphaga</taxon>
        <taxon>Elateriformia</taxon>
        <taxon>Elateroidea</taxon>
        <taxon>Lampyridae</taxon>
        <taxon>Lampyrinae</taxon>
        <taxon>Photinus</taxon>
    </lineage>
</organism>
<dbReference type="AlphaFoldDB" id="A0A1Y1LEL7"/>
<evidence type="ECO:0000313" key="1">
    <source>
        <dbReference type="EMBL" id="JAV70790.1"/>
    </source>
</evidence>
<accession>A0A1Y1LEL7</accession>
<name>A0A1Y1LEL7_PHOPY</name>
<dbReference type="EMBL" id="GEZM01061012">
    <property type="protein sequence ID" value="JAV70790.1"/>
    <property type="molecule type" value="Transcribed_RNA"/>
</dbReference>
<reference evidence="1" key="1">
    <citation type="journal article" date="2016" name="Sci. Rep.">
        <title>Molecular characterization of firefly nuptial gifts: a multi-omics approach sheds light on postcopulatory sexual selection.</title>
        <authorList>
            <person name="Al-Wathiqui N."/>
            <person name="Fallon T.R."/>
            <person name="South A."/>
            <person name="Weng J.K."/>
            <person name="Lewis S.M."/>
        </authorList>
    </citation>
    <scope>NUCLEOTIDE SEQUENCE</scope>
</reference>
<proteinExistence type="predicted"/>